<keyword evidence="3" id="KW-1185">Reference proteome</keyword>
<gene>
    <name evidence="2" type="ORF">BO70DRAFT_364720</name>
</gene>
<dbReference type="GO" id="GO:0005886">
    <property type="term" value="C:plasma membrane"/>
    <property type="evidence" value="ECO:0007669"/>
    <property type="project" value="InterPro"/>
</dbReference>
<protein>
    <submittedName>
        <fullName evidence="2">Uncharacterized protein</fullName>
    </submittedName>
</protein>
<keyword evidence="1" id="KW-0812">Transmembrane</keyword>
<keyword evidence="1" id="KW-0472">Membrane</keyword>
<dbReference type="Proteomes" id="UP000247233">
    <property type="component" value="Unassembled WGS sequence"/>
</dbReference>
<evidence type="ECO:0000313" key="3">
    <source>
        <dbReference type="Proteomes" id="UP000247233"/>
    </source>
</evidence>
<organism evidence="2 3">
    <name type="scientific">Aspergillus heteromorphus CBS 117.55</name>
    <dbReference type="NCBI Taxonomy" id="1448321"/>
    <lineage>
        <taxon>Eukaryota</taxon>
        <taxon>Fungi</taxon>
        <taxon>Dikarya</taxon>
        <taxon>Ascomycota</taxon>
        <taxon>Pezizomycotina</taxon>
        <taxon>Eurotiomycetes</taxon>
        <taxon>Eurotiomycetidae</taxon>
        <taxon>Eurotiales</taxon>
        <taxon>Aspergillaceae</taxon>
        <taxon>Aspergillus</taxon>
        <taxon>Aspergillus subgen. Circumdati</taxon>
    </lineage>
</organism>
<dbReference type="RefSeq" id="XP_025396594.1">
    <property type="nucleotide sequence ID" value="XM_025543877.1"/>
</dbReference>
<keyword evidence="1" id="KW-1133">Transmembrane helix</keyword>
<dbReference type="PANTHER" id="PTHR28019">
    <property type="entry name" value="CELL MEMBRANE PROTEIN YLR413W-RELATED"/>
    <property type="match status" value="1"/>
</dbReference>
<dbReference type="InterPro" id="IPR052413">
    <property type="entry name" value="SUR7_domain"/>
</dbReference>
<dbReference type="PANTHER" id="PTHR28019:SF7">
    <property type="entry name" value="SUR7 PROTEIN"/>
    <property type="match status" value="1"/>
</dbReference>
<dbReference type="Pfam" id="PF06687">
    <property type="entry name" value="SUR7"/>
    <property type="match status" value="1"/>
</dbReference>
<dbReference type="GeneID" id="37066114"/>
<dbReference type="AlphaFoldDB" id="A0A317VM03"/>
<evidence type="ECO:0000313" key="2">
    <source>
        <dbReference type="EMBL" id="PWY72940.1"/>
    </source>
</evidence>
<evidence type="ECO:0000256" key="1">
    <source>
        <dbReference type="SAM" id="Phobius"/>
    </source>
</evidence>
<name>A0A317VM03_9EURO</name>
<comment type="caution">
    <text evidence="2">The sequence shown here is derived from an EMBL/GenBank/DDBJ whole genome shotgun (WGS) entry which is preliminary data.</text>
</comment>
<reference evidence="2 3" key="1">
    <citation type="submission" date="2016-12" db="EMBL/GenBank/DDBJ databases">
        <title>The genomes of Aspergillus section Nigri reveals drivers in fungal speciation.</title>
        <authorList>
            <consortium name="DOE Joint Genome Institute"/>
            <person name="Vesth T.C."/>
            <person name="Nybo J."/>
            <person name="Theobald S."/>
            <person name="Brandl J."/>
            <person name="Frisvad J.C."/>
            <person name="Nielsen K.F."/>
            <person name="Lyhne E.K."/>
            <person name="Kogle M.E."/>
            <person name="Kuo A."/>
            <person name="Riley R."/>
            <person name="Clum A."/>
            <person name="Nolan M."/>
            <person name="Lipzen A."/>
            <person name="Salamov A."/>
            <person name="Henrissat B."/>
            <person name="Wiebenga A."/>
            <person name="De Vries R.P."/>
            <person name="Grigoriev I.V."/>
            <person name="Mortensen U.H."/>
            <person name="Andersen M.R."/>
            <person name="Baker S.E."/>
        </authorList>
    </citation>
    <scope>NUCLEOTIDE SEQUENCE [LARGE SCALE GENOMIC DNA]</scope>
    <source>
        <strain evidence="2 3">CBS 117.55</strain>
    </source>
</reference>
<proteinExistence type="predicted"/>
<feature type="transmembrane region" description="Helical" evidence="1">
    <location>
        <begin position="140"/>
        <end position="159"/>
    </location>
</feature>
<dbReference type="GO" id="GO:0031505">
    <property type="term" value="P:fungal-type cell wall organization"/>
    <property type="evidence" value="ECO:0007669"/>
    <property type="project" value="TreeGrafter"/>
</dbReference>
<dbReference type="InterPro" id="IPR009571">
    <property type="entry name" value="SUR7/Rim9-like_fungi"/>
</dbReference>
<accession>A0A317VM03</accession>
<dbReference type="OrthoDB" id="4159154at2759"/>
<dbReference type="VEuPathDB" id="FungiDB:BO70DRAFT_364720"/>
<sequence>MGCFRALLPCIGSFAAFLLGMLCIFAGNQRQLPQVDLLTLYTHGIGTPSTENAAPAPDFFSVYPMSYCSGFQVPDPKTNFTTTQNRLFACSDRSVLFRFNPTSAILKAVGNESGTLASDIWPSCITDDFGMLQPTNSTMVIFYIFGTTAAAVAVGVRLWSLASARALGRARSRSNDSSRRSSYPGRSDVRFEFDNPPSRVELVALLVSMIGLGIGSVIASMIATEFVTLINMSGNAYGVSATAGSTFLGLTWTAEVLQVLGTTDTAVAIFRSRAKRCWCDLDERVSLPELAEEKPLVGGD</sequence>
<dbReference type="EMBL" id="MSFL01000025">
    <property type="protein sequence ID" value="PWY72940.1"/>
    <property type="molecule type" value="Genomic_DNA"/>
</dbReference>
<feature type="transmembrane region" description="Helical" evidence="1">
    <location>
        <begin position="202"/>
        <end position="223"/>
    </location>
</feature>
<dbReference type="GO" id="GO:0051285">
    <property type="term" value="C:cell cortex of cell tip"/>
    <property type="evidence" value="ECO:0007669"/>
    <property type="project" value="TreeGrafter"/>
</dbReference>
<feature type="transmembrane region" description="Helical" evidence="1">
    <location>
        <begin position="6"/>
        <end position="27"/>
    </location>
</feature>